<dbReference type="AlphaFoldDB" id="A0A2T0FE44"/>
<evidence type="ECO:0000256" key="1">
    <source>
        <dbReference type="ARBA" id="ARBA00004123"/>
    </source>
</evidence>
<dbReference type="GeneID" id="36514647"/>
<feature type="domain" description="PHD-type" evidence="10">
    <location>
        <begin position="86"/>
        <end position="135"/>
    </location>
</feature>
<feature type="binding site" evidence="8">
    <location>
        <position position="129"/>
    </location>
    <ligand>
        <name>Zn(2+)</name>
        <dbReference type="ChEBI" id="CHEBI:29105"/>
        <label>2</label>
    </ligand>
</feature>
<dbReference type="EMBL" id="NDIQ01000001">
    <property type="protein sequence ID" value="PRT53278.1"/>
    <property type="molecule type" value="Genomic_DNA"/>
</dbReference>
<dbReference type="Proteomes" id="UP000238350">
    <property type="component" value="Unassembled WGS sequence"/>
</dbReference>
<accession>A0A2T0FE44</accession>
<dbReference type="InterPro" id="IPR013083">
    <property type="entry name" value="Znf_RING/FYVE/PHD"/>
</dbReference>
<evidence type="ECO:0000313" key="11">
    <source>
        <dbReference type="EMBL" id="PRT53278.1"/>
    </source>
</evidence>
<feature type="binding site" evidence="8">
    <location>
        <position position="113"/>
    </location>
    <ligand>
        <name>Zn(2+)</name>
        <dbReference type="ChEBI" id="CHEBI:29105"/>
        <label>1</label>
    </ligand>
</feature>
<feature type="binding site" evidence="8">
    <location>
        <position position="107"/>
    </location>
    <ligand>
        <name>Zn(2+)</name>
        <dbReference type="ChEBI" id="CHEBI:29105"/>
        <label>2</label>
    </ligand>
</feature>
<feature type="site" description="Histone H3K4me3 binding" evidence="7">
    <location>
        <position position="103"/>
    </location>
</feature>
<gene>
    <name evidence="11" type="ORF">B9G98_00898</name>
</gene>
<dbReference type="GO" id="GO:0008270">
    <property type="term" value="F:zinc ion binding"/>
    <property type="evidence" value="ECO:0007669"/>
    <property type="project" value="UniProtKB-KW"/>
</dbReference>
<evidence type="ECO:0000256" key="6">
    <source>
        <dbReference type="ARBA" id="ARBA00023242"/>
    </source>
</evidence>
<dbReference type="InterPro" id="IPR011011">
    <property type="entry name" value="Znf_FYVE_PHD"/>
</dbReference>
<dbReference type="RefSeq" id="XP_024663224.1">
    <property type="nucleotide sequence ID" value="XM_024807456.1"/>
</dbReference>
<reference evidence="11 12" key="1">
    <citation type="submission" date="2017-04" db="EMBL/GenBank/DDBJ databases">
        <title>Genome sequencing of [Candida] sorbophila.</title>
        <authorList>
            <person name="Ahn J.O."/>
        </authorList>
    </citation>
    <scope>NUCLEOTIDE SEQUENCE [LARGE SCALE GENOMIC DNA]</scope>
    <source>
        <strain evidence="11 12">DS02</strain>
    </source>
</reference>
<evidence type="ECO:0000256" key="9">
    <source>
        <dbReference type="PROSITE-ProRule" id="PRU00146"/>
    </source>
</evidence>
<protein>
    <submittedName>
        <fullName evidence="11">Inhibitor of growth protein 5</fullName>
    </submittedName>
</protein>
<organism evidence="11 12">
    <name type="scientific">Wickerhamiella sorbophila</name>
    <dbReference type="NCBI Taxonomy" id="45607"/>
    <lineage>
        <taxon>Eukaryota</taxon>
        <taxon>Fungi</taxon>
        <taxon>Dikarya</taxon>
        <taxon>Ascomycota</taxon>
        <taxon>Saccharomycotina</taxon>
        <taxon>Dipodascomycetes</taxon>
        <taxon>Dipodascales</taxon>
        <taxon>Trichomonascaceae</taxon>
        <taxon>Wickerhamiella</taxon>
    </lineage>
</organism>
<evidence type="ECO:0000256" key="3">
    <source>
        <dbReference type="ARBA" id="ARBA00022723"/>
    </source>
</evidence>
<dbReference type="CDD" id="cd15505">
    <property type="entry name" value="PHD_ING"/>
    <property type="match status" value="1"/>
</dbReference>
<keyword evidence="5 8" id="KW-0862">Zinc</keyword>
<feature type="binding site" evidence="8">
    <location>
        <position position="102"/>
    </location>
    <ligand>
        <name>Zn(2+)</name>
        <dbReference type="ChEBI" id="CHEBI:29105"/>
        <label>2</label>
    </ligand>
</feature>
<comment type="caution">
    <text evidence="11">The sequence shown here is derived from an EMBL/GenBank/DDBJ whole genome shotgun (WGS) entry which is preliminary data.</text>
</comment>
<comment type="similarity">
    <text evidence="2">Belongs to the ING family.</text>
</comment>
<dbReference type="SUPFAM" id="SSF57903">
    <property type="entry name" value="FYVE/PHD zinc finger"/>
    <property type="match status" value="1"/>
</dbReference>
<feature type="site" description="Histone H3K4me3 binding" evidence="7">
    <location>
        <position position="99"/>
    </location>
</feature>
<evidence type="ECO:0000256" key="4">
    <source>
        <dbReference type="ARBA" id="ARBA00022771"/>
    </source>
</evidence>
<dbReference type="InterPro" id="IPR019787">
    <property type="entry name" value="Znf_PHD-finger"/>
</dbReference>
<dbReference type="InterPro" id="IPR001965">
    <property type="entry name" value="Znf_PHD"/>
</dbReference>
<dbReference type="SMART" id="SM00249">
    <property type="entry name" value="PHD"/>
    <property type="match status" value="1"/>
</dbReference>
<dbReference type="Pfam" id="PF00628">
    <property type="entry name" value="PHD"/>
    <property type="match status" value="1"/>
</dbReference>
<dbReference type="Gene3D" id="3.30.40.10">
    <property type="entry name" value="Zinc/RING finger domain, C3HC4 (zinc finger)"/>
    <property type="match status" value="1"/>
</dbReference>
<feature type="binding site" evidence="8">
    <location>
        <position position="132"/>
    </location>
    <ligand>
        <name>Zn(2+)</name>
        <dbReference type="ChEBI" id="CHEBI:29105"/>
        <label>2</label>
    </ligand>
</feature>
<evidence type="ECO:0000259" key="10">
    <source>
        <dbReference type="PROSITE" id="PS50016"/>
    </source>
</evidence>
<dbReference type="GO" id="GO:0005634">
    <property type="term" value="C:nucleus"/>
    <property type="evidence" value="ECO:0007669"/>
    <property type="project" value="UniProtKB-SubCell"/>
</dbReference>
<keyword evidence="3 8" id="KW-0479">Metal-binding</keyword>
<dbReference type="PROSITE" id="PS50016">
    <property type="entry name" value="ZF_PHD_2"/>
    <property type="match status" value="1"/>
</dbReference>
<dbReference type="OrthoDB" id="5411773at2759"/>
<dbReference type="STRING" id="45607.A0A2T0FE44"/>
<evidence type="ECO:0000256" key="7">
    <source>
        <dbReference type="PIRSR" id="PIRSR628651-50"/>
    </source>
</evidence>
<feature type="binding site" evidence="8">
    <location>
        <position position="116"/>
    </location>
    <ligand>
        <name>Zn(2+)</name>
        <dbReference type="ChEBI" id="CHEBI:29105"/>
        <label>1</label>
    </ligand>
</feature>
<keyword evidence="6" id="KW-0539">Nucleus</keyword>
<proteinExistence type="inferred from homology"/>
<comment type="subcellular location">
    <subcellularLocation>
        <location evidence="1">Nucleus</location>
    </subcellularLocation>
</comment>
<evidence type="ECO:0000256" key="8">
    <source>
        <dbReference type="PIRSR" id="PIRSR628651-51"/>
    </source>
</evidence>
<keyword evidence="12" id="KW-1185">Reference proteome</keyword>
<feature type="site" description="Histone H3K4me3 binding" evidence="7">
    <location>
        <position position="111"/>
    </location>
</feature>
<dbReference type="PROSITE" id="PS01359">
    <property type="entry name" value="ZF_PHD_1"/>
    <property type="match status" value="1"/>
</dbReference>
<evidence type="ECO:0000256" key="5">
    <source>
        <dbReference type="ARBA" id="ARBA00022833"/>
    </source>
</evidence>
<feature type="binding site" evidence="8">
    <location>
        <position position="89"/>
    </location>
    <ligand>
        <name>Zn(2+)</name>
        <dbReference type="ChEBI" id="CHEBI:29105"/>
        <label>1</label>
    </ligand>
</feature>
<sequence length="147" mass="16558">MHHEVARSVQLIENLDPAGSQIAEMLGQASDSFVKSSFRPAETDSADNANAVAEADHLISFLTARIDFLNRLVPKNTRRPPKNTEPVYCKCRKPAFGEMVGCDDPDCPYEWYHMACVDITVAPKGKWFCPTCRERIGLKSPKKRQLY</sequence>
<evidence type="ECO:0000313" key="12">
    <source>
        <dbReference type="Proteomes" id="UP000238350"/>
    </source>
</evidence>
<dbReference type="InterPro" id="IPR019786">
    <property type="entry name" value="Zinc_finger_PHD-type_CS"/>
</dbReference>
<feature type="site" description="Histone H3K4me3 binding" evidence="7">
    <location>
        <position position="88"/>
    </location>
</feature>
<feature type="binding site" evidence="8">
    <location>
        <position position="91"/>
    </location>
    <ligand>
        <name>Zn(2+)</name>
        <dbReference type="ChEBI" id="CHEBI:29105"/>
        <label>1</label>
    </ligand>
</feature>
<dbReference type="InterPro" id="IPR028651">
    <property type="entry name" value="ING_fam"/>
</dbReference>
<name>A0A2T0FE44_9ASCO</name>
<keyword evidence="4 9" id="KW-0863">Zinc-finger</keyword>
<dbReference type="GO" id="GO:0000785">
    <property type="term" value="C:chromatin"/>
    <property type="evidence" value="ECO:0007669"/>
    <property type="project" value="UniProtKB-ARBA"/>
</dbReference>
<evidence type="ECO:0000256" key="2">
    <source>
        <dbReference type="ARBA" id="ARBA00010210"/>
    </source>
</evidence>
<dbReference type="PANTHER" id="PTHR10333">
    <property type="entry name" value="INHIBITOR OF GROWTH PROTEIN"/>
    <property type="match status" value="1"/>
</dbReference>